<evidence type="ECO:0000256" key="4">
    <source>
        <dbReference type="ARBA" id="ARBA00022525"/>
    </source>
</evidence>
<dbReference type="InterPro" id="IPR001736">
    <property type="entry name" value="PLipase_D/transphosphatidylase"/>
</dbReference>
<feature type="domain" description="PLD phosphodiesterase" evidence="6">
    <location>
        <begin position="412"/>
        <end position="439"/>
    </location>
</feature>
<dbReference type="SMART" id="SM00155">
    <property type="entry name" value="PLDc"/>
    <property type="match status" value="2"/>
</dbReference>
<dbReference type="CDD" id="cd09111">
    <property type="entry name" value="PLDc_ymdC_like_1"/>
    <property type="match status" value="1"/>
</dbReference>
<name>A0ABT1C6H9_9HYPH</name>
<dbReference type="PANTHER" id="PTHR21248:SF12">
    <property type="entry name" value="CARDIOLIPIN SYNTHASE C"/>
    <property type="match status" value="1"/>
</dbReference>
<evidence type="ECO:0000313" key="7">
    <source>
        <dbReference type="EMBL" id="MCO6050430.1"/>
    </source>
</evidence>
<sequence length="521" mass="57754">MPVVWMVLSWVALFAAASFATVYSYGRFARSAKGAPATALPVADDATPLDRTIRPRLEQNPDHSGLMLVSSNTQAFALRALTARQAGRSLDLQYYYWRDDLTGRLLGREVLAAADRGVRVRLLIDDINTRTGDRTYAILDSHPHIEVRLFNPSRSRTSPLKRGIELVLRAFSVNRRMHNKAWIADGRIAVVGGRNIGDAYFDAHQSANFRDMDLCMVGPAVGETEAIFDRFWNSDTVLPISAFHLTRPARRARQLDRLRAKLEKVAKGEAAKPYLDRLHREADVAAVVNGQAAFHWTTEARVISDPPEKILDKHEGDWISRAILPALETAQKSIAIISPYFIPGARGVAMLEDLVKRGVDCAVLTNSLAATDVVAVHGAYSGYRKPVLRAGVRLFELQPEFRQHRMSLFGSSGASLHTKAFTVDGAGGFVGSFNFDPRSISLNTEMGVLFRDEALAREIDTIFAEETAPDSSYALKLDGSRLLWQDESETGPRTRSQEPGAHLWRRMMSGFIGLLPVESQL</sequence>
<comment type="subcellular location">
    <subcellularLocation>
        <location evidence="2">Secreted</location>
    </subcellularLocation>
</comment>
<dbReference type="RefSeq" id="WP_252819042.1">
    <property type="nucleotide sequence ID" value="NZ_JAMXQS010000005.1"/>
</dbReference>
<evidence type="ECO:0000256" key="3">
    <source>
        <dbReference type="ARBA" id="ARBA00018392"/>
    </source>
</evidence>
<keyword evidence="4" id="KW-0964">Secreted</keyword>
<evidence type="ECO:0000256" key="5">
    <source>
        <dbReference type="ARBA" id="ARBA00029594"/>
    </source>
</evidence>
<feature type="domain" description="PLD phosphodiesterase" evidence="6">
    <location>
        <begin position="173"/>
        <end position="200"/>
    </location>
</feature>
<dbReference type="EMBL" id="JAMXQS010000005">
    <property type="protein sequence ID" value="MCO6050430.1"/>
    <property type="molecule type" value="Genomic_DNA"/>
</dbReference>
<evidence type="ECO:0000259" key="6">
    <source>
        <dbReference type="PROSITE" id="PS50035"/>
    </source>
</evidence>
<dbReference type="InterPro" id="IPR025202">
    <property type="entry name" value="PLD-like_dom"/>
</dbReference>
<protein>
    <recommendedName>
        <fullName evidence="3">Phospholipase D</fullName>
    </recommendedName>
    <alternativeName>
        <fullName evidence="5">Choline phosphatase</fullName>
    </alternativeName>
</protein>
<dbReference type="Pfam" id="PF13091">
    <property type="entry name" value="PLDc_2"/>
    <property type="match status" value="2"/>
</dbReference>
<dbReference type="CDD" id="cd09113">
    <property type="entry name" value="PLDc_ymdC_like_2"/>
    <property type="match status" value="1"/>
</dbReference>
<evidence type="ECO:0000313" key="8">
    <source>
        <dbReference type="Proteomes" id="UP001205906"/>
    </source>
</evidence>
<gene>
    <name evidence="7" type="ORF">NGM99_11620</name>
</gene>
<dbReference type="PROSITE" id="PS50035">
    <property type="entry name" value="PLD"/>
    <property type="match status" value="2"/>
</dbReference>
<dbReference type="SUPFAM" id="SSF56024">
    <property type="entry name" value="Phospholipase D/nuclease"/>
    <property type="match status" value="2"/>
</dbReference>
<evidence type="ECO:0000256" key="1">
    <source>
        <dbReference type="ARBA" id="ARBA00003145"/>
    </source>
</evidence>
<proteinExistence type="predicted"/>
<dbReference type="Gene3D" id="3.30.870.10">
    <property type="entry name" value="Endonuclease Chain A"/>
    <property type="match status" value="2"/>
</dbReference>
<dbReference type="PANTHER" id="PTHR21248">
    <property type="entry name" value="CARDIOLIPIN SYNTHASE"/>
    <property type="match status" value="1"/>
</dbReference>
<accession>A0ABT1C6H9</accession>
<evidence type="ECO:0000256" key="2">
    <source>
        <dbReference type="ARBA" id="ARBA00004613"/>
    </source>
</evidence>
<reference evidence="7 8" key="1">
    <citation type="submission" date="2022-06" db="EMBL/GenBank/DDBJ databases">
        <title>Mesorhizobium sp. strain RP14 Genome sequencing and assembly.</title>
        <authorList>
            <person name="Kim I."/>
        </authorList>
    </citation>
    <scope>NUCLEOTIDE SEQUENCE [LARGE SCALE GENOMIC DNA]</scope>
    <source>
        <strain evidence="8">RP14(2022)</strain>
    </source>
</reference>
<keyword evidence="8" id="KW-1185">Reference proteome</keyword>
<comment type="function">
    <text evidence="1">Could be a virulence factor.</text>
</comment>
<dbReference type="Proteomes" id="UP001205906">
    <property type="component" value="Unassembled WGS sequence"/>
</dbReference>
<organism evidence="7 8">
    <name type="scientific">Mesorhizobium liriopis</name>
    <dbReference type="NCBI Taxonomy" id="2953882"/>
    <lineage>
        <taxon>Bacteria</taxon>
        <taxon>Pseudomonadati</taxon>
        <taxon>Pseudomonadota</taxon>
        <taxon>Alphaproteobacteria</taxon>
        <taxon>Hyphomicrobiales</taxon>
        <taxon>Phyllobacteriaceae</taxon>
        <taxon>Mesorhizobium</taxon>
    </lineage>
</organism>
<comment type="caution">
    <text evidence="7">The sequence shown here is derived from an EMBL/GenBank/DDBJ whole genome shotgun (WGS) entry which is preliminary data.</text>
</comment>